<evidence type="ECO:0000313" key="1">
    <source>
        <dbReference type="EMBL" id="KAH0915768.1"/>
    </source>
</evidence>
<gene>
    <name evidence="1" type="ORF">HID58_030214</name>
</gene>
<organism evidence="1 2">
    <name type="scientific">Brassica napus</name>
    <name type="common">Rape</name>
    <dbReference type="NCBI Taxonomy" id="3708"/>
    <lineage>
        <taxon>Eukaryota</taxon>
        <taxon>Viridiplantae</taxon>
        <taxon>Streptophyta</taxon>
        <taxon>Embryophyta</taxon>
        <taxon>Tracheophyta</taxon>
        <taxon>Spermatophyta</taxon>
        <taxon>Magnoliopsida</taxon>
        <taxon>eudicotyledons</taxon>
        <taxon>Gunneridae</taxon>
        <taxon>Pentapetalae</taxon>
        <taxon>rosids</taxon>
        <taxon>malvids</taxon>
        <taxon>Brassicales</taxon>
        <taxon>Brassicaceae</taxon>
        <taxon>Brassiceae</taxon>
        <taxon>Brassica</taxon>
    </lineage>
</organism>
<accession>A0ABQ8CFB9</accession>
<keyword evidence="2" id="KW-1185">Reference proteome</keyword>
<evidence type="ECO:0000313" key="2">
    <source>
        <dbReference type="Proteomes" id="UP000824890"/>
    </source>
</evidence>
<protein>
    <submittedName>
        <fullName evidence="1">Uncharacterized protein</fullName>
    </submittedName>
</protein>
<proteinExistence type="predicted"/>
<reference evidence="1 2" key="1">
    <citation type="submission" date="2021-05" db="EMBL/GenBank/DDBJ databases">
        <title>Genome Assembly of Synthetic Allotetraploid Brassica napus Reveals Homoeologous Exchanges between Subgenomes.</title>
        <authorList>
            <person name="Davis J.T."/>
        </authorList>
    </citation>
    <scope>NUCLEOTIDE SEQUENCE [LARGE SCALE GENOMIC DNA]</scope>
    <source>
        <strain evidence="2">cv. Da-Ae</strain>
        <tissue evidence="1">Seedling</tissue>
    </source>
</reference>
<dbReference type="EMBL" id="JAGKQM010000008">
    <property type="protein sequence ID" value="KAH0915768.1"/>
    <property type="molecule type" value="Genomic_DNA"/>
</dbReference>
<dbReference type="Proteomes" id="UP000824890">
    <property type="component" value="Unassembled WGS sequence"/>
</dbReference>
<comment type="caution">
    <text evidence="1">The sequence shown here is derived from an EMBL/GenBank/DDBJ whole genome shotgun (WGS) entry which is preliminary data.</text>
</comment>
<sequence length="169" mass="17881">MIFSASSLVRPVLTTTGAFSTSSLASFSPSSVNALISFITLIFDAASNFSSFTSNAVFSAALLSAAADAPAGRSPAGTETEEPLSNSSAIRSSFFVLVSGDATAHRWRVAAVKGVARWRKRMDLDKNLEIGDRIFAGEWCLLGLSLSVRVFICSCSFCSSNWNGLLVAH</sequence>
<name>A0ABQ8CFB9_BRANA</name>